<sequence>MKILTITGNKPNELNISSEKDKRISYIKEAIRKKIISFIEDGLEWIIITGQLGIELWAAEVVCELKEKYSVKLGIFPPFLEYSSRWPEHYQEKLEQILLEADFSQSLYNQPYKGPYQFSNKDNWLLQKTDACLIIGDEEYPGSVKFFLEKAKNAAESDHYQIFWITPFDLEEIVKEEAELKLLDIDH</sequence>
<gene>
    <name evidence="1" type="ORF">F9U64_04660</name>
</gene>
<dbReference type="InterPro" id="IPR010697">
    <property type="entry name" value="YspA"/>
</dbReference>
<dbReference type="Pfam" id="PF06908">
    <property type="entry name" value="YpsA"/>
    <property type="match status" value="1"/>
</dbReference>
<dbReference type="PIRSF" id="PIRSF021290">
    <property type="entry name" value="DUF1273"/>
    <property type="match status" value="1"/>
</dbReference>
<proteinExistence type="predicted"/>
<dbReference type="EMBL" id="WEID01000017">
    <property type="protein sequence ID" value="KAB8138505.1"/>
    <property type="molecule type" value="Genomic_DNA"/>
</dbReference>
<dbReference type="AlphaFoldDB" id="A0A7C8KS08"/>
<dbReference type="Gene3D" id="3.40.50.450">
    <property type="match status" value="1"/>
</dbReference>
<accession>A0A7C8KS08</accession>
<dbReference type="NCBIfam" id="NF010181">
    <property type="entry name" value="PRK13660.1"/>
    <property type="match status" value="1"/>
</dbReference>
<dbReference type="OrthoDB" id="2301957at2"/>
<organism evidence="1 2">
    <name type="scientific">Gracilibacillus oryzae</name>
    <dbReference type="NCBI Taxonomy" id="1672701"/>
    <lineage>
        <taxon>Bacteria</taxon>
        <taxon>Bacillati</taxon>
        <taxon>Bacillota</taxon>
        <taxon>Bacilli</taxon>
        <taxon>Bacillales</taxon>
        <taxon>Bacillaceae</taxon>
        <taxon>Gracilibacillus</taxon>
    </lineage>
</organism>
<name>A0A7C8KS08_9BACI</name>
<reference evidence="1 2" key="1">
    <citation type="submission" date="2019-10" db="EMBL/GenBank/DDBJ databases">
        <title>Gracilibacillus sp. nov. isolated from rice seeds.</title>
        <authorList>
            <person name="He S."/>
        </authorList>
    </citation>
    <scope>NUCLEOTIDE SEQUENCE [LARGE SCALE GENOMIC DNA]</scope>
    <source>
        <strain evidence="1 2">TD8</strain>
    </source>
</reference>
<dbReference type="PANTHER" id="PTHR38440:SF1">
    <property type="entry name" value="UPF0398 PROTEIN SPR0331"/>
    <property type="match status" value="1"/>
</dbReference>
<evidence type="ECO:0000313" key="2">
    <source>
        <dbReference type="Proteomes" id="UP000480246"/>
    </source>
</evidence>
<protein>
    <submittedName>
        <fullName evidence="1">DUF1273 domain-containing protein</fullName>
    </submittedName>
</protein>
<dbReference type="Proteomes" id="UP000480246">
    <property type="component" value="Unassembled WGS sequence"/>
</dbReference>
<keyword evidence="2" id="KW-1185">Reference proteome</keyword>
<dbReference type="PANTHER" id="PTHR38440">
    <property type="entry name" value="UPF0398 PROTEIN YPSA"/>
    <property type="match status" value="1"/>
</dbReference>
<dbReference type="SUPFAM" id="SSF102405">
    <property type="entry name" value="MCP/YpsA-like"/>
    <property type="match status" value="1"/>
</dbReference>
<evidence type="ECO:0000313" key="1">
    <source>
        <dbReference type="EMBL" id="KAB8138505.1"/>
    </source>
</evidence>
<comment type="caution">
    <text evidence="1">The sequence shown here is derived from an EMBL/GenBank/DDBJ whole genome shotgun (WGS) entry which is preliminary data.</text>
</comment>